<dbReference type="Pfam" id="PF14223">
    <property type="entry name" value="Retrotran_gag_2"/>
    <property type="match status" value="1"/>
</dbReference>
<dbReference type="AlphaFoldDB" id="A0A2N9IS83"/>
<name>A0A2N9IS83_FAGSY</name>
<dbReference type="CDD" id="cd09272">
    <property type="entry name" value="RNase_HI_RT_Ty1"/>
    <property type="match status" value="1"/>
</dbReference>
<evidence type="ECO:0000313" key="3">
    <source>
        <dbReference type="EMBL" id="SPD26999.1"/>
    </source>
</evidence>
<dbReference type="PANTHER" id="PTHR47592:SF27">
    <property type="entry name" value="OS08G0421700 PROTEIN"/>
    <property type="match status" value="1"/>
</dbReference>
<sequence>MTEEEISQHEKEKKKWEKDHLYCRNYLLNCLSDELYDYYDQSYSSAKKIWKALHQKYDTEEAGSKKYACSRFFRFQMVEGKSVVEQAYELQMIAHDVRSEGVRVDEQMQVSAIIDKLPESWKEFAKVMRHKQKELSIEAIITRLRVEEEARNQDKAVELNGANGTKPGHSARICRYRKNGSMAQANVTEEPLVAMITEINILDGLGGWWIDSGATRHVCHDKTWFKTYSNFEDKKKIMLGDSHTTDVLGTGEAGFKQVLEADQFVLSKKGMFVGKGYACDGMFKLNVEMNENDNSSAYIVSCVNVWHDLPPGCKTIGCKWILRRKLKPDGTIEKFKARLVAKAFLNGDLEEEIYMDQPEGFVLPGYSDADWNTLSGDSLSTTGYVFTLGGGAICWKSKKQQIIAKSTMEAELIALASASEEAGWLRDLLSEIPMWEKPMPPVLIHCDSTATIVPGSHGDMVDQLDGGVDGEGDEVDEAVNGAAKRVRSGAEVGHGGKSKGFHSDQITISGYN</sequence>
<dbReference type="EMBL" id="OIVN01006174">
    <property type="protein sequence ID" value="SPD26999.1"/>
    <property type="molecule type" value="Genomic_DNA"/>
</dbReference>
<dbReference type="Pfam" id="PF22936">
    <property type="entry name" value="Pol_BBD"/>
    <property type="match status" value="1"/>
</dbReference>
<feature type="region of interest" description="Disordered" evidence="1">
    <location>
        <begin position="488"/>
        <end position="512"/>
    </location>
</feature>
<dbReference type="InterPro" id="IPR054722">
    <property type="entry name" value="PolX-like_BBD"/>
</dbReference>
<reference evidence="3" key="1">
    <citation type="submission" date="2018-02" db="EMBL/GenBank/DDBJ databases">
        <authorList>
            <person name="Cohen D.B."/>
            <person name="Kent A.D."/>
        </authorList>
    </citation>
    <scope>NUCLEOTIDE SEQUENCE</scope>
</reference>
<accession>A0A2N9IS83</accession>
<evidence type="ECO:0000256" key="1">
    <source>
        <dbReference type="SAM" id="MobiDB-lite"/>
    </source>
</evidence>
<organism evidence="3">
    <name type="scientific">Fagus sylvatica</name>
    <name type="common">Beechnut</name>
    <dbReference type="NCBI Taxonomy" id="28930"/>
    <lineage>
        <taxon>Eukaryota</taxon>
        <taxon>Viridiplantae</taxon>
        <taxon>Streptophyta</taxon>
        <taxon>Embryophyta</taxon>
        <taxon>Tracheophyta</taxon>
        <taxon>Spermatophyta</taxon>
        <taxon>Magnoliopsida</taxon>
        <taxon>eudicotyledons</taxon>
        <taxon>Gunneridae</taxon>
        <taxon>Pentapetalae</taxon>
        <taxon>rosids</taxon>
        <taxon>fabids</taxon>
        <taxon>Fagales</taxon>
        <taxon>Fagaceae</taxon>
        <taxon>Fagus</taxon>
    </lineage>
</organism>
<protein>
    <recommendedName>
        <fullName evidence="2">Retrovirus-related Pol polyprotein from transposon TNT 1-94-like beta-barrel domain-containing protein</fullName>
    </recommendedName>
</protein>
<feature type="domain" description="Retrovirus-related Pol polyprotein from transposon TNT 1-94-like beta-barrel" evidence="2">
    <location>
        <begin position="208"/>
        <end position="256"/>
    </location>
</feature>
<proteinExistence type="predicted"/>
<dbReference type="PANTHER" id="PTHR47592">
    <property type="entry name" value="PBF68 PROTEIN"/>
    <property type="match status" value="1"/>
</dbReference>
<evidence type="ECO:0000259" key="2">
    <source>
        <dbReference type="Pfam" id="PF22936"/>
    </source>
</evidence>
<gene>
    <name evidence="3" type="ORF">FSB_LOCUS54881</name>
</gene>